<feature type="compositionally biased region" description="Acidic residues" evidence="7">
    <location>
        <begin position="246"/>
        <end position="268"/>
    </location>
</feature>
<feature type="compositionally biased region" description="Acidic residues" evidence="7">
    <location>
        <begin position="276"/>
        <end position="292"/>
    </location>
</feature>
<evidence type="ECO:0000256" key="4">
    <source>
        <dbReference type="ARBA" id="ARBA00023163"/>
    </source>
</evidence>
<comment type="similarity">
    <text evidence="2">Belongs to the TAF7 family.</text>
</comment>
<dbReference type="InterPro" id="IPR006751">
    <property type="entry name" value="TAFII55_prot_cons_reg"/>
</dbReference>
<evidence type="ECO:0000256" key="6">
    <source>
        <dbReference type="SAM" id="Coils"/>
    </source>
</evidence>
<organism evidence="9 10">
    <name type="scientific">Basidiobolus ranarum</name>
    <dbReference type="NCBI Taxonomy" id="34480"/>
    <lineage>
        <taxon>Eukaryota</taxon>
        <taxon>Fungi</taxon>
        <taxon>Fungi incertae sedis</taxon>
        <taxon>Zoopagomycota</taxon>
        <taxon>Entomophthoromycotina</taxon>
        <taxon>Basidiobolomycetes</taxon>
        <taxon>Basidiobolales</taxon>
        <taxon>Basidiobolaceae</taxon>
        <taxon>Basidiobolus</taxon>
    </lineage>
</organism>
<keyword evidence="5" id="KW-0539">Nucleus</keyword>
<feature type="compositionally biased region" description="Basic and acidic residues" evidence="7">
    <location>
        <begin position="325"/>
        <end position="334"/>
    </location>
</feature>
<dbReference type="EMBL" id="JASJQH010000154">
    <property type="protein sequence ID" value="KAK9766449.1"/>
    <property type="molecule type" value="Genomic_DNA"/>
</dbReference>
<feature type="compositionally biased region" description="Basic and acidic residues" evidence="7">
    <location>
        <begin position="25"/>
        <end position="41"/>
    </location>
</feature>
<protein>
    <recommendedName>
        <fullName evidence="8">TAFII55 protein conserved region domain-containing protein</fullName>
    </recommendedName>
</protein>
<dbReference type="CDD" id="cd08047">
    <property type="entry name" value="TAF7"/>
    <property type="match status" value="1"/>
</dbReference>
<evidence type="ECO:0000259" key="8">
    <source>
        <dbReference type="SMART" id="SM01370"/>
    </source>
</evidence>
<evidence type="ECO:0000256" key="5">
    <source>
        <dbReference type="ARBA" id="ARBA00023242"/>
    </source>
</evidence>
<keyword evidence="4" id="KW-0804">Transcription</keyword>
<dbReference type="PANTHER" id="PTHR12228:SF0">
    <property type="entry name" value="TATA-BOX BINDING PROTEIN ASSOCIATED FACTOR 7"/>
    <property type="match status" value="1"/>
</dbReference>
<keyword evidence="10" id="KW-1185">Reference proteome</keyword>
<feature type="compositionally biased region" description="Acidic residues" evidence="7">
    <location>
        <begin position="45"/>
        <end position="56"/>
    </location>
</feature>
<keyword evidence="6" id="KW-0175">Coiled coil</keyword>
<evidence type="ECO:0000256" key="3">
    <source>
        <dbReference type="ARBA" id="ARBA00023015"/>
    </source>
</evidence>
<comment type="caution">
    <text evidence="9">The sequence shown here is derived from an EMBL/GenBank/DDBJ whole genome shotgun (WGS) entry which is preliminary data.</text>
</comment>
<feature type="domain" description="TAFII55 protein conserved region" evidence="8">
    <location>
        <begin position="61"/>
        <end position="210"/>
    </location>
</feature>
<dbReference type="PANTHER" id="PTHR12228">
    <property type="entry name" value="TRANSCRIPTION INITIATION FACTOR TFIID 55 KD SUBUNIT-RELATED"/>
    <property type="match status" value="1"/>
</dbReference>
<evidence type="ECO:0000313" key="10">
    <source>
        <dbReference type="Proteomes" id="UP001479436"/>
    </source>
</evidence>
<evidence type="ECO:0000313" key="9">
    <source>
        <dbReference type="EMBL" id="KAK9766449.1"/>
    </source>
</evidence>
<evidence type="ECO:0000256" key="7">
    <source>
        <dbReference type="SAM" id="MobiDB-lite"/>
    </source>
</evidence>
<feature type="region of interest" description="Disordered" evidence="7">
    <location>
        <begin position="1"/>
        <end position="59"/>
    </location>
</feature>
<keyword evidence="3" id="KW-0805">Transcription regulation</keyword>
<dbReference type="InterPro" id="IPR037817">
    <property type="entry name" value="TAF7"/>
</dbReference>
<proteinExistence type="inferred from homology"/>
<feature type="coiled-coil region" evidence="6">
    <location>
        <begin position="184"/>
        <end position="211"/>
    </location>
</feature>
<sequence>MSTSTKIRNKGAKIGHNQESNSRLKGTDKIKIKFRDSHKSGGGEGEGDEEEDEDDERAAATEEHFVLRISSQNVADKLRKYVQEREIPEDTGFMFKDNRTGTFHFDGVVFNTKLVDLPTITESQKTLDNKRMFKIADVCQMLVVDGIHKETEQPKNRHPNPDDFIWADGMSRPLKNCRRRRFRKRVSKRTIEVVEREVERLLQEDAQAEDVQYEVHDLHDGGYGDESEVGTPEPFTIHDNFGSSDAETEDIVSQEQDDEDDSDLDLAAEIDRGLEELEEEETAEVELEEVDINMERDDIEKDEESEDEDEDEDEDSGSDNEEQDRELLQQKELLTDKVSELESSINKKRGELFSARNILIKRRHEGQIKIWQSELEQKRAQLEEVHRKLGKHK</sequence>
<feature type="region of interest" description="Disordered" evidence="7">
    <location>
        <begin position="218"/>
        <end position="334"/>
    </location>
</feature>
<dbReference type="Proteomes" id="UP001479436">
    <property type="component" value="Unassembled WGS sequence"/>
</dbReference>
<reference evidence="9 10" key="1">
    <citation type="submission" date="2023-04" db="EMBL/GenBank/DDBJ databases">
        <title>Genome of Basidiobolus ranarum AG-B5.</title>
        <authorList>
            <person name="Stajich J.E."/>
            <person name="Carter-House D."/>
            <person name="Gryganskyi A."/>
        </authorList>
    </citation>
    <scope>NUCLEOTIDE SEQUENCE [LARGE SCALE GENOMIC DNA]</scope>
    <source>
        <strain evidence="9 10">AG-B5</strain>
    </source>
</reference>
<accession>A0ABR2WYA8</accession>
<gene>
    <name evidence="9" type="ORF">K7432_004472</name>
</gene>
<comment type="subcellular location">
    <subcellularLocation>
        <location evidence="1">Nucleus</location>
    </subcellularLocation>
</comment>
<feature type="compositionally biased region" description="Acidic residues" evidence="7">
    <location>
        <begin position="300"/>
        <end position="324"/>
    </location>
</feature>
<dbReference type="SMART" id="SM01370">
    <property type="entry name" value="TAFII55_N"/>
    <property type="match status" value="1"/>
</dbReference>
<name>A0ABR2WYA8_9FUNG</name>
<dbReference type="Pfam" id="PF04658">
    <property type="entry name" value="TAFII55_N"/>
    <property type="match status" value="1"/>
</dbReference>
<evidence type="ECO:0000256" key="1">
    <source>
        <dbReference type="ARBA" id="ARBA00004123"/>
    </source>
</evidence>
<evidence type="ECO:0000256" key="2">
    <source>
        <dbReference type="ARBA" id="ARBA00009368"/>
    </source>
</evidence>